<dbReference type="SUPFAM" id="SSF48403">
    <property type="entry name" value="Ankyrin repeat"/>
    <property type="match status" value="2"/>
</dbReference>
<gene>
    <name evidence="10" type="primary">SKP1</name>
    <name evidence="10" type="ORF">Ciccas_003562</name>
</gene>
<evidence type="ECO:0000256" key="1">
    <source>
        <dbReference type="ARBA" id="ARBA00004906"/>
    </source>
</evidence>
<feature type="domain" description="SKP1 component dimerisation" evidence="8">
    <location>
        <begin position="114"/>
        <end position="153"/>
    </location>
</feature>
<dbReference type="SMART" id="SM00512">
    <property type="entry name" value="Skp1"/>
    <property type="match status" value="1"/>
</dbReference>
<feature type="domain" description="SKP1 component POZ" evidence="9">
    <location>
        <begin position="4"/>
        <end position="67"/>
    </location>
</feature>
<dbReference type="InterPro" id="IPR016897">
    <property type="entry name" value="SKP1"/>
</dbReference>
<feature type="repeat" description="ANK" evidence="7">
    <location>
        <begin position="195"/>
        <end position="227"/>
    </location>
</feature>
<dbReference type="AlphaFoldDB" id="A0ABD2QE16"/>
<evidence type="ECO:0000256" key="2">
    <source>
        <dbReference type="ARBA" id="ARBA00009993"/>
    </source>
</evidence>
<dbReference type="Gene3D" id="1.25.40.20">
    <property type="entry name" value="Ankyrin repeat-containing domain"/>
    <property type="match status" value="3"/>
</dbReference>
<dbReference type="SUPFAM" id="SSF81382">
    <property type="entry name" value="Skp1 dimerisation domain-like"/>
    <property type="match status" value="1"/>
</dbReference>
<sequence>MKPIKLESNDGKIIEVDTQIAKQSVTISTMLDSLSQDANEDEDPISLPNVTSATLSKVITWCTHHKDDPPPPEDDENKERRTDDIPAWDQEFLKVDQGTLFELMLAANYLDIRGLLDVCCKTVANMIKGKSPEEIRKTFNIQRDFNATEEELIAFLVNEIDDQGFSCIYYSLCNEFFTLCEILISYGANLNRDQNGTSLLHLMLAMDNYASATFLIMHGCEVNSLDSATSWTPLHLLVSKKNEAPIEIVENLLKNGARVDIIDSCGNSVLHLAIENNNFSAFKLFLDQADGSAMSVQNHEGLWPMLLAFLTQYSSNIKCPAPFADFALEKKDVDVNVNFFFSLGRSCDKFENGDTLLMALIRCQCHEGIKQLLLCPRLDVNRVNAVDESTALHVAIDTDSQSLALLLASAGADPNAIRKHLIPISSKSDVAISNPFDDELLCDRIAPDGASSQASSGLESELVEDLKTPLHLAMEKQMSEVIEFFLQESKISSVALDNVDCEGDNLLAKALWTGQTALTEKILVGCASIDSKRLLFDPRSKRPNLLSRAIERCNTAAVELLLKFCSPEDFKDSSPLYLAIIKARNGEFASSEVTVSIIEKLCNALFDPNEFLPDGTTLLWLALCMGRFDIADILVMDFFL</sequence>
<dbReference type="InterPro" id="IPR036770">
    <property type="entry name" value="Ankyrin_rpt-contain_sf"/>
</dbReference>
<dbReference type="PANTHER" id="PTHR11165">
    <property type="entry name" value="SKP1"/>
    <property type="match status" value="1"/>
</dbReference>
<dbReference type="InterPro" id="IPR011333">
    <property type="entry name" value="SKP1/BTB/POZ_sf"/>
</dbReference>
<keyword evidence="7" id="KW-0040">ANK repeat</keyword>
<comment type="similarity">
    <text evidence="2">Belongs to the SKP1 family.</text>
</comment>
<dbReference type="PROSITE" id="PS50297">
    <property type="entry name" value="ANK_REP_REGION"/>
    <property type="match status" value="1"/>
</dbReference>
<evidence type="ECO:0000259" key="9">
    <source>
        <dbReference type="Pfam" id="PF03931"/>
    </source>
</evidence>
<dbReference type="FunFam" id="3.30.710.10:FF:000270">
    <property type="entry name" value="S-phase kinase-associated protein 1"/>
    <property type="match status" value="1"/>
</dbReference>
<proteinExistence type="inferred from homology"/>
<accession>A0ABD2QE16</accession>
<keyword evidence="11" id="KW-1185">Reference proteome</keyword>
<evidence type="ECO:0000313" key="10">
    <source>
        <dbReference type="EMBL" id="KAL3317784.1"/>
    </source>
</evidence>
<reference evidence="10 11" key="1">
    <citation type="submission" date="2024-11" db="EMBL/GenBank/DDBJ databases">
        <title>Adaptive evolution of stress response genes in parasites aligns with host niche diversity.</title>
        <authorList>
            <person name="Hahn C."/>
            <person name="Resl P."/>
        </authorList>
    </citation>
    <scope>NUCLEOTIDE SEQUENCE [LARGE SCALE GENOMIC DNA]</scope>
    <source>
        <strain evidence="10">EGGRZ-B1_66</strain>
        <tissue evidence="10">Body</tissue>
    </source>
</reference>
<evidence type="ECO:0000256" key="5">
    <source>
        <dbReference type="ARBA" id="ARBA00033118"/>
    </source>
</evidence>
<dbReference type="CDD" id="cd18322">
    <property type="entry name" value="BTB_POZ_SKP1"/>
    <property type="match status" value="1"/>
</dbReference>
<dbReference type="InterPro" id="IPR036296">
    <property type="entry name" value="SKP1-like_dim_sf"/>
</dbReference>
<feature type="repeat" description="ANK" evidence="7">
    <location>
        <begin position="387"/>
        <end position="419"/>
    </location>
</feature>
<dbReference type="Proteomes" id="UP001626550">
    <property type="component" value="Unassembled WGS sequence"/>
</dbReference>
<protein>
    <recommendedName>
        <fullName evidence="3">S-phase kinase-associated protein 1</fullName>
    </recommendedName>
    <alternativeName>
        <fullName evidence="6">Cyclin-A/CDK2-associated protein p19</fullName>
    </alternativeName>
    <alternativeName>
        <fullName evidence="5">p19skp1</fullName>
    </alternativeName>
</protein>
<feature type="repeat" description="ANK" evidence="7">
    <location>
        <begin position="229"/>
        <end position="264"/>
    </location>
</feature>
<evidence type="ECO:0000256" key="7">
    <source>
        <dbReference type="PROSITE-ProRule" id="PRU00023"/>
    </source>
</evidence>
<dbReference type="Pfam" id="PF01466">
    <property type="entry name" value="Skp1"/>
    <property type="match status" value="1"/>
</dbReference>
<dbReference type="InterPro" id="IPR002110">
    <property type="entry name" value="Ankyrin_rpt"/>
</dbReference>
<dbReference type="InterPro" id="IPR016073">
    <property type="entry name" value="Skp1_comp_POZ"/>
</dbReference>
<evidence type="ECO:0000313" key="11">
    <source>
        <dbReference type="Proteomes" id="UP001626550"/>
    </source>
</evidence>
<dbReference type="InterPro" id="IPR001232">
    <property type="entry name" value="SKP1-like"/>
</dbReference>
<keyword evidence="4" id="KW-0833">Ubl conjugation pathway</keyword>
<dbReference type="SUPFAM" id="SSF54695">
    <property type="entry name" value="POZ domain"/>
    <property type="match status" value="1"/>
</dbReference>
<comment type="caution">
    <text evidence="10">The sequence shown here is derived from an EMBL/GenBank/DDBJ whole genome shotgun (WGS) entry which is preliminary data.</text>
</comment>
<name>A0ABD2QE16_9PLAT</name>
<dbReference type="Pfam" id="PF00023">
    <property type="entry name" value="Ank"/>
    <property type="match status" value="1"/>
</dbReference>
<comment type="pathway">
    <text evidence="1">Protein modification; protein ubiquitination.</text>
</comment>
<dbReference type="PROSITE" id="PS50088">
    <property type="entry name" value="ANK_REPEAT"/>
    <property type="match status" value="3"/>
</dbReference>
<dbReference type="SMART" id="SM00248">
    <property type="entry name" value="ANK"/>
    <property type="match status" value="9"/>
</dbReference>
<evidence type="ECO:0000256" key="3">
    <source>
        <dbReference type="ARBA" id="ARBA00014544"/>
    </source>
</evidence>
<organism evidence="10 11">
    <name type="scientific">Cichlidogyrus casuarinus</name>
    <dbReference type="NCBI Taxonomy" id="1844966"/>
    <lineage>
        <taxon>Eukaryota</taxon>
        <taxon>Metazoa</taxon>
        <taxon>Spiralia</taxon>
        <taxon>Lophotrochozoa</taxon>
        <taxon>Platyhelminthes</taxon>
        <taxon>Monogenea</taxon>
        <taxon>Monopisthocotylea</taxon>
        <taxon>Dactylogyridea</taxon>
        <taxon>Ancyrocephalidae</taxon>
        <taxon>Cichlidogyrus</taxon>
    </lineage>
</organism>
<dbReference type="Pfam" id="PF03931">
    <property type="entry name" value="Skp1_POZ"/>
    <property type="match status" value="1"/>
</dbReference>
<evidence type="ECO:0000256" key="4">
    <source>
        <dbReference type="ARBA" id="ARBA00022786"/>
    </source>
</evidence>
<dbReference type="Gene3D" id="3.30.710.10">
    <property type="entry name" value="Potassium Channel Kv1.1, Chain A"/>
    <property type="match status" value="1"/>
</dbReference>
<evidence type="ECO:0000256" key="6">
    <source>
        <dbReference type="ARBA" id="ARBA00033452"/>
    </source>
</evidence>
<dbReference type="InterPro" id="IPR016072">
    <property type="entry name" value="Skp1_comp_dimer"/>
</dbReference>
<dbReference type="EMBL" id="JBJKFK010000331">
    <property type="protein sequence ID" value="KAL3317784.1"/>
    <property type="molecule type" value="Genomic_DNA"/>
</dbReference>
<dbReference type="Pfam" id="PF12796">
    <property type="entry name" value="Ank_2"/>
    <property type="match status" value="1"/>
</dbReference>
<evidence type="ECO:0000259" key="8">
    <source>
        <dbReference type="Pfam" id="PF01466"/>
    </source>
</evidence>